<comment type="cofactor">
    <cofactor evidence="1">
        <name>Mg(2+)</name>
        <dbReference type="ChEBI" id="CHEBI:18420"/>
    </cofactor>
</comment>
<evidence type="ECO:0000256" key="7">
    <source>
        <dbReference type="ARBA" id="ARBA00022723"/>
    </source>
</evidence>
<proteinExistence type="inferred from homology"/>
<evidence type="ECO:0000259" key="11">
    <source>
        <dbReference type="Pfam" id="PF00483"/>
    </source>
</evidence>
<evidence type="ECO:0000256" key="6">
    <source>
        <dbReference type="ARBA" id="ARBA00022695"/>
    </source>
</evidence>
<dbReference type="PANTHER" id="PTHR43532:SF1">
    <property type="entry name" value="GLUCOSE-1-PHOSPHATE THYMIDYLYLTRANSFERASE 1"/>
    <property type="match status" value="1"/>
</dbReference>
<evidence type="ECO:0000256" key="1">
    <source>
        <dbReference type="ARBA" id="ARBA00001946"/>
    </source>
</evidence>
<feature type="domain" description="Nucleotidyl transferase" evidence="11">
    <location>
        <begin position="2"/>
        <end position="238"/>
    </location>
</feature>
<dbReference type="EC" id="2.7.7.24" evidence="3 10"/>
<sequence length="293" mass="32918">MKGIILAGGGGTRLYPLTKVTSKQLLPIYDKPMIYYPLAVLMRAGIREILIISTPEDTPRFEALLGDGNEFGLEISYAIQPSPDGLAQAFIIGEDFISRDSVAMILGDNIFHGHGLEKRLKAAAAKTSGATIFGYYVDDPERFGIVEFDAEGKAVSIEEKPKHPKSNYCVTGLYFYDNRVVEYAKSLKPSARGELEITDLNKIYLENGELEVTLLGQGFTWMDTGTHESLVDAINFVRTVETHQHRKIACLEEIAYLKGWISRKQLEEIYEIYKKNQYGVYLKDILDGKFLDK</sequence>
<dbReference type="InterPro" id="IPR005835">
    <property type="entry name" value="NTP_transferase_dom"/>
</dbReference>
<comment type="function">
    <text evidence="10">Catalyzes the formation of dTDP-glucose, from dTTP and glucose 1-phosphate, as well as its pyrophosphorolysis.</text>
</comment>
<dbReference type="InterPro" id="IPR029044">
    <property type="entry name" value="Nucleotide-diphossugar_trans"/>
</dbReference>
<evidence type="ECO:0000256" key="5">
    <source>
        <dbReference type="ARBA" id="ARBA00022679"/>
    </source>
</evidence>
<keyword evidence="8 10" id="KW-0460">Magnesium</keyword>
<keyword evidence="13" id="KW-1185">Reference proteome</keyword>
<evidence type="ECO:0000256" key="8">
    <source>
        <dbReference type="ARBA" id="ARBA00022842"/>
    </source>
</evidence>
<dbReference type="RefSeq" id="WP_132091504.1">
    <property type="nucleotide sequence ID" value="NZ_JANKAQ010000006.1"/>
</dbReference>
<dbReference type="Proteomes" id="UP000295711">
    <property type="component" value="Unassembled WGS sequence"/>
</dbReference>
<dbReference type="NCBIfam" id="TIGR01207">
    <property type="entry name" value="rmlA"/>
    <property type="match status" value="1"/>
</dbReference>
<dbReference type="PANTHER" id="PTHR43532">
    <property type="entry name" value="GLUCOSE-1-PHOSPHATE THYMIDYLYLTRANSFERASE"/>
    <property type="match status" value="1"/>
</dbReference>
<comment type="similarity">
    <text evidence="2 10">Belongs to the glucose-1-phosphate thymidylyltransferase family.</text>
</comment>
<keyword evidence="7 10" id="KW-0479">Metal-binding</keyword>
<dbReference type="CDD" id="cd02538">
    <property type="entry name" value="G1P_TT_short"/>
    <property type="match status" value="1"/>
</dbReference>
<gene>
    <name evidence="12" type="ORF">EV212_10710</name>
</gene>
<comment type="catalytic activity">
    <reaction evidence="9 10">
        <text>dTTP + alpha-D-glucose 1-phosphate + H(+) = dTDP-alpha-D-glucose + diphosphate</text>
        <dbReference type="Rhea" id="RHEA:15225"/>
        <dbReference type="ChEBI" id="CHEBI:15378"/>
        <dbReference type="ChEBI" id="CHEBI:33019"/>
        <dbReference type="ChEBI" id="CHEBI:37568"/>
        <dbReference type="ChEBI" id="CHEBI:57477"/>
        <dbReference type="ChEBI" id="CHEBI:58601"/>
        <dbReference type="EC" id="2.7.7.24"/>
    </reaction>
</comment>
<comment type="caution">
    <text evidence="12">The sequence shown here is derived from an EMBL/GenBank/DDBJ whole genome shotgun (WGS) entry which is preliminary data.</text>
</comment>
<keyword evidence="5 10" id="KW-0808">Transferase</keyword>
<keyword evidence="6 10" id="KW-0548">Nucleotidyltransferase</keyword>
<dbReference type="EMBL" id="SLXA01000007">
    <property type="protein sequence ID" value="TCO84410.1"/>
    <property type="molecule type" value="Genomic_DNA"/>
</dbReference>
<evidence type="ECO:0000313" key="13">
    <source>
        <dbReference type="Proteomes" id="UP000295711"/>
    </source>
</evidence>
<dbReference type="Pfam" id="PF00483">
    <property type="entry name" value="NTP_transferase"/>
    <property type="match status" value="1"/>
</dbReference>
<evidence type="ECO:0000256" key="9">
    <source>
        <dbReference type="ARBA" id="ARBA00049336"/>
    </source>
</evidence>
<dbReference type="SUPFAM" id="SSF53448">
    <property type="entry name" value="Nucleotide-diphospho-sugar transferases"/>
    <property type="match status" value="1"/>
</dbReference>
<dbReference type="FunFam" id="3.90.550.10:FF:000023">
    <property type="entry name" value="Glucose-1-phosphate thymidylyltransferase"/>
    <property type="match status" value="1"/>
</dbReference>
<dbReference type="OrthoDB" id="9803871at2"/>
<protein>
    <recommendedName>
        <fullName evidence="4 10">Glucose-1-phosphate thymidylyltransferase</fullName>
        <ecNumber evidence="3 10">2.7.7.24</ecNumber>
    </recommendedName>
</protein>
<organism evidence="12 13">
    <name type="scientific">Frisingicoccus caecimuris</name>
    <dbReference type="NCBI Taxonomy" id="1796636"/>
    <lineage>
        <taxon>Bacteria</taxon>
        <taxon>Bacillati</taxon>
        <taxon>Bacillota</taxon>
        <taxon>Clostridia</taxon>
        <taxon>Lachnospirales</taxon>
        <taxon>Lachnospiraceae</taxon>
        <taxon>Frisingicoccus</taxon>
    </lineage>
</organism>
<name>A0A4R2L9F4_9FIRM</name>
<dbReference type="Gene3D" id="3.90.550.10">
    <property type="entry name" value="Spore Coat Polysaccharide Biosynthesis Protein SpsA, Chain A"/>
    <property type="match status" value="1"/>
</dbReference>
<evidence type="ECO:0000256" key="2">
    <source>
        <dbReference type="ARBA" id="ARBA00010480"/>
    </source>
</evidence>
<reference evidence="12 13" key="1">
    <citation type="submission" date="2019-03" db="EMBL/GenBank/DDBJ databases">
        <title>Genomic Encyclopedia of Type Strains, Phase IV (KMG-IV): sequencing the most valuable type-strain genomes for metagenomic binning, comparative biology and taxonomic classification.</title>
        <authorList>
            <person name="Goeker M."/>
        </authorList>
    </citation>
    <scope>NUCLEOTIDE SEQUENCE [LARGE SCALE GENOMIC DNA]</scope>
    <source>
        <strain evidence="12 13">DSM 28559</strain>
    </source>
</reference>
<evidence type="ECO:0000313" key="12">
    <source>
        <dbReference type="EMBL" id="TCO84410.1"/>
    </source>
</evidence>
<dbReference type="AlphaFoldDB" id="A0A4R2L9F4"/>
<evidence type="ECO:0000256" key="3">
    <source>
        <dbReference type="ARBA" id="ARBA00012461"/>
    </source>
</evidence>
<evidence type="ECO:0000256" key="10">
    <source>
        <dbReference type="RuleBase" id="RU003706"/>
    </source>
</evidence>
<dbReference type="InterPro" id="IPR005907">
    <property type="entry name" value="G1P_thy_trans_s"/>
</dbReference>
<dbReference type="GO" id="GO:0046872">
    <property type="term" value="F:metal ion binding"/>
    <property type="evidence" value="ECO:0007669"/>
    <property type="project" value="UniProtKB-KW"/>
</dbReference>
<accession>A0A4R2L9F4</accession>
<evidence type="ECO:0000256" key="4">
    <source>
        <dbReference type="ARBA" id="ARBA00017654"/>
    </source>
</evidence>
<dbReference type="GO" id="GO:0008879">
    <property type="term" value="F:glucose-1-phosphate thymidylyltransferase activity"/>
    <property type="evidence" value="ECO:0007669"/>
    <property type="project" value="UniProtKB-EC"/>
</dbReference>